<accession>X1UV47</accession>
<dbReference type="AlphaFoldDB" id="X1UV47"/>
<dbReference type="EMBL" id="BARW01038232">
    <property type="protein sequence ID" value="GAJ21354.1"/>
    <property type="molecule type" value="Genomic_DNA"/>
</dbReference>
<evidence type="ECO:0000313" key="1">
    <source>
        <dbReference type="EMBL" id="GAJ21354.1"/>
    </source>
</evidence>
<gene>
    <name evidence="1" type="ORF">S12H4_58746</name>
</gene>
<proteinExistence type="predicted"/>
<organism evidence="1">
    <name type="scientific">marine sediment metagenome</name>
    <dbReference type="NCBI Taxonomy" id="412755"/>
    <lineage>
        <taxon>unclassified sequences</taxon>
        <taxon>metagenomes</taxon>
        <taxon>ecological metagenomes</taxon>
    </lineage>
</organism>
<comment type="caution">
    <text evidence="1">The sequence shown here is derived from an EMBL/GenBank/DDBJ whole genome shotgun (WGS) entry which is preliminary data.</text>
</comment>
<reference evidence="1" key="1">
    <citation type="journal article" date="2014" name="Front. Microbiol.">
        <title>High frequency of phylogenetically diverse reductive dehalogenase-homologous genes in deep subseafloor sedimentary metagenomes.</title>
        <authorList>
            <person name="Kawai M."/>
            <person name="Futagami T."/>
            <person name="Toyoda A."/>
            <person name="Takaki Y."/>
            <person name="Nishi S."/>
            <person name="Hori S."/>
            <person name="Arai W."/>
            <person name="Tsubouchi T."/>
            <person name="Morono Y."/>
            <person name="Uchiyama I."/>
            <person name="Ito T."/>
            <person name="Fujiyama A."/>
            <person name="Inagaki F."/>
            <person name="Takami H."/>
        </authorList>
    </citation>
    <scope>NUCLEOTIDE SEQUENCE</scope>
    <source>
        <strain evidence="1">Expedition CK06-06</strain>
    </source>
</reference>
<name>X1UV47_9ZZZZ</name>
<feature type="non-terminal residue" evidence="1">
    <location>
        <position position="147"/>
    </location>
</feature>
<sequence>MEVFGDPTVHTCIIILSRELKANHAVQIRKQVASIQELYGNHDYEIRQELLGNSDKATFDIFVDPTTQKLMMKLGDNARLLGEICFIRQCIKTGNDKIYVQSSDVSPSEPWKPTLRGRSINRYAILDKNLYVKYGRWLARNWKNKSF</sequence>
<protein>
    <submittedName>
        <fullName evidence="1">Uncharacterized protein</fullName>
    </submittedName>
</protein>